<evidence type="ECO:0000313" key="3">
    <source>
        <dbReference type="EMBL" id="MBD8043664.1"/>
    </source>
</evidence>
<dbReference type="Proteomes" id="UP000652763">
    <property type="component" value="Unassembled WGS sequence"/>
</dbReference>
<keyword evidence="3" id="KW-0489">Methyltransferase</keyword>
<dbReference type="InterPro" id="IPR016718">
    <property type="entry name" value="rRNA_m1G-MeTrfase_A_prd"/>
</dbReference>
<proteinExistence type="predicted"/>
<comment type="caution">
    <text evidence="3">The sequence shown here is derived from an EMBL/GenBank/DDBJ whole genome shotgun (WGS) entry which is preliminary data.</text>
</comment>
<feature type="domain" description="Methyltransferase" evidence="1">
    <location>
        <begin position="94"/>
        <end position="177"/>
    </location>
</feature>
<name>A0ABR8YHI1_9MICC</name>
<organism evidence="3 4">
    <name type="scientific">Arthrobacter pullicola</name>
    <dbReference type="NCBI Taxonomy" id="2762224"/>
    <lineage>
        <taxon>Bacteria</taxon>
        <taxon>Bacillati</taxon>
        <taxon>Actinomycetota</taxon>
        <taxon>Actinomycetes</taxon>
        <taxon>Micrococcales</taxon>
        <taxon>Micrococcaceae</taxon>
        <taxon>Arthrobacter</taxon>
    </lineage>
</organism>
<protein>
    <submittedName>
        <fullName evidence="3">Methyltransferase domain-containing protein</fullName>
    </submittedName>
</protein>
<sequence>MPSANNALLTCPVCQEALLPHRERRQLGCPSGHRFDAARQGYFNLLTGAGTKFQADSAGMVQARADFLTAGHYRPLAQGVAAMAEAAGPSPVLVDAGAGTGYYLAETAHAVDASATVALDISKFALRRAAKALPRGYALVWDVWRRLPLADGAADAVLNIFAPRNPAEFRRVLRPGGILVVVTPLPGHLSEIRSLGGLLGIGPEKEERVAGSLGDGFAPDGSQHVEYSMALSRTDVRNAALMGPSAHHLDPAALEAALDGAAFPWNVSAAFALQRFRAVESGGAQLTRDDTGPSN</sequence>
<dbReference type="GO" id="GO:0032259">
    <property type="term" value="P:methylation"/>
    <property type="evidence" value="ECO:0007669"/>
    <property type="project" value="UniProtKB-KW"/>
</dbReference>
<evidence type="ECO:0000259" key="1">
    <source>
        <dbReference type="Pfam" id="PF13649"/>
    </source>
</evidence>
<feature type="domain" description="23S rRNA (guanine(745)-N(1))-methyltransferase N-terminal" evidence="2">
    <location>
        <begin position="10"/>
        <end position="46"/>
    </location>
</feature>
<dbReference type="RefSeq" id="WP_191746588.1">
    <property type="nucleotide sequence ID" value="NZ_JACSQC010000003.1"/>
</dbReference>
<evidence type="ECO:0000313" key="4">
    <source>
        <dbReference type="Proteomes" id="UP000652763"/>
    </source>
</evidence>
<keyword evidence="3" id="KW-0808">Transferase</keyword>
<accession>A0ABR8YHI1</accession>
<dbReference type="InterPro" id="IPR029063">
    <property type="entry name" value="SAM-dependent_MTases_sf"/>
</dbReference>
<dbReference type="Pfam" id="PF13649">
    <property type="entry name" value="Methyltransf_25"/>
    <property type="match status" value="1"/>
</dbReference>
<keyword evidence="4" id="KW-1185">Reference proteome</keyword>
<dbReference type="SUPFAM" id="SSF53335">
    <property type="entry name" value="S-adenosyl-L-methionine-dependent methyltransferases"/>
    <property type="match status" value="1"/>
</dbReference>
<dbReference type="InterPro" id="IPR041698">
    <property type="entry name" value="Methyltransf_25"/>
</dbReference>
<dbReference type="Gene3D" id="3.40.50.150">
    <property type="entry name" value="Vaccinia Virus protein VP39"/>
    <property type="match status" value="1"/>
</dbReference>
<dbReference type="CDD" id="cd02440">
    <property type="entry name" value="AdoMet_MTases"/>
    <property type="match status" value="1"/>
</dbReference>
<dbReference type="PIRSF" id="PIRSF018249">
    <property type="entry name" value="MyrA_prd"/>
    <property type="match status" value="1"/>
</dbReference>
<reference evidence="3 4" key="1">
    <citation type="submission" date="2020-08" db="EMBL/GenBank/DDBJ databases">
        <title>A Genomic Blueprint of the Chicken Gut Microbiome.</title>
        <authorList>
            <person name="Gilroy R."/>
            <person name="Ravi A."/>
            <person name="Getino M."/>
            <person name="Pursley I."/>
            <person name="Horton D.L."/>
            <person name="Alikhan N.-F."/>
            <person name="Baker D."/>
            <person name="Gharbi K."/>
            <person name="Hall N."/>
            <person name="Watson M."/>
            <person name="Adriaenssens E.M."/>
            <person name="Foster-Nyarko E."/>
            <person name="Jarju S."/>
            <person name="Secka A."/>
            <person name="Antonio M."/>
            <person name="Oren A."/>
            <person name="Chaudhuri R."/>
            <person name="La Ragione R.M."/>
            <person name="Hildebrand F."/>
            <person name="Pallen M.J."/>
        </authorList>
    </citation>
    <scope>NUCLEOTIDE SEQUENCE [LARGE SCALE GENOMIC DNA]</scope>
    <source>
        <strain evidence="3 4">Sa2BUA2</strain>
    </source>
</reference>
<evidence type="ECO:0000259" key="2">
    <source>
        <dbReference type="Pfam" id="PF21302"/>
    </source>
</evidence>
<dbReference type="InterPro" id="IPR048647">
    <property type="entry name" value="RlmA_N"/>
</dbReference>
<dbReference type="Pfam" id="PF21302">
    <property type="entry name" value="Zn_ribbon_RlmA"/>
    <property type="match status" value="1"/>
</dbReference>
<dbReference type="EMBL" id="JACSQC010000003">
    <property type="protein sequence ID" value="MBD8043664.1"/>
    <property type="molecule type" value="Genomic_DNA"/>
</dbReference>
<dbReference type="GO" id="GO:0008168">
    <property type="term" value="F:methyltransferase activity"/>
    <property type="evidence" value="ECO:0007669"/>
    <property type="project" value="UniProtKB-KW"/>
</dbReference>
<gene>
    <name evidence="3" type="ORF">H9638_07535</name>
</gene>